<keyword evidence="2" id="KW-0732">Signal</keyword>
<feature type="chain" id="PRO_5003392071" description="Lipoprotein" evidence="2">
    <location>
        <begin position="23"/>
        <end position="206"/>
    </location>
</feature>
<keyword evidence="4" id="KW-1185">Reference proteome</keyword>
<evidence type="ECO:0000256" key="2">
    <source>
        <dbReference type="SAM" id="SignalP"/>
    </source>
</evidence>
<evidence type="ECO:0008006" key="5">
    <source>
        <dbReference type="Google" id="ProtNLM"/>
    </source>
</evidence>
<feature type="signal peptide" evidence="2">
    <location>
        <begin position="1"/>
        <end position="22"/>
    </location>
</feature>
<evidence type="ECO:0000313" key="4">
    <source>
        <dbReference type="Proteomes" id="UP000000692"/>
    </source>
</evidence>
<dbReference type="eggNOG" id="COG5463">
    <property type="taxonomic scope" value="Bacteria"/>
</dbReference>
<evidence type="ECO:0000313" key="3">
    <source>
        <dbReference type="EMBL" id="AEM41834.1"/>
    </source>
</evidence>
<proteinExistence type="predicted"/>
<dbReference type="PROSITE" id="PS51257">
    <property type="entry name" value="PROKAR_LIPOPROTEIN"/>
    <property type="match status" value="1"/>
</dbReference>
<evidence type="ECO:0000256" key="1">
    <source>
        <dbReference type="SAM" id="MobiDB-lite"/>
    </source>
</evidence>
<dbReference type="Proteomes" id="UP000000692">
    <property type="component" value="Chromosome"/>
</dbReference>
<dbReference type="OrthoDB" id="8160435at2"/>
<gene>
    <name evidence="3" type="ordered locus">KVU_1995</name>
</gene>
<dbReference type="InterPro" id="IPR009576">
    <property type="entry name" value="Biofilm_formation_YgiB"/>
</dbReference>
<name>F9Y4V0_KETVW</name>
<dbReference type="EMBL" id="CP002018">
    <property type="protein sequence ID" value="AEM41834.1"/>
    <property type="molecule type" value="Genomic_DNA"/>
</dbReference>
<reference evidence="3 4" key="1">
    <citation type="journal article" date="2011" name="J. Bacteriol.">
        <title>Complete genome sequence of the industrial strain Ketogulonicigenium vulgare WSH-001.</title>
        <authorList>
            <person name="Liu L."/>
            <person name="Li Y."/>
            <person name="Zhang J."/>
            <person name="Zhou Z."/>
            <person name="Liu J."/>
            <person name="Li X."/>
            <person name="Zhou J."/>
            <person name="Du G."/>
            <person name="Wang L."/>
            <person name="Chen J."/>
        </authorList>
    </citation>
    <scope>NUCLEOTIDE SEQUENCE [LARGE SCALE GENOMIC DNA]</scope>
    <source>
        <strain evidence="3 4">WSH-001</strain>
    </source>
</reference>
<dbReference type="Pfam" id="PF06693">
    <property type="entry name" value="DUF1190"/>
    <property type="match status" value="1"/>
</dbReference>
<feature type="compositionally biased region" description="Polar residues" evidence="1">
    <location>
        <begin position="161"/>
        <end position="177"/>
    </location>
</feature>
<protein>
    <recommendedName>
        <fullName evidence="5">Lipoprotein</fullName>
    </recommendedName>
</protein>
<dbReference type="RefSeq" id="WP_014537982.1">
    <property type="nucleotide sequence ID" value="NC_017384.1"/>
</dbReference>
<feature type="compositionally biased region" description="Gly residues" evidence="1">
    <location>
        <begin position="193"/>
        <end position="206"/>
    </location>
</feature>
<dbReference type="AlphaFoldDB" id="F9Y4V0"/>
<dbReference type="HOGENOM" id="CLU_095624_0_1_5"/>
<feature type="region of interest" description="Disordered" evidence="1">
    <location>
        <begin position="161"/>
        <end position="206"/>
    </location>
</feature>
<sequence>MKRSSRLMPLTIGLTVSAFALAACRPEVTEMDAQLFPDANACYAAADAGGSSILRSDCDTAATEAQAMHEANAPRYDALATCEAEYGAGNCTDTAQNSGGGMGSFFMPLLMGYMMGNMLSGGRNASQPIYSQASGGYTTSDRSSTFANNSGNTRVNAASFSNAASGQSVRNTGNTSARPAAAPMSQSTVRSTGGFGGSASSGGFGG</sequence>
<dbReference type="KEGG" id="kvl:KVU_1995"/>
<organism evidence="3 4">
    <name type="scientific">Ketogulonicigenium vulgare (strain WSH-001)</name>
    <dbReference type="NCBI Taxonomy" id="759362"/>
    <lineage>
        <taxon>Bacteria</taxon>
        <taxon>Pseudomonadati</taxon>
        <taxon>Pseudomonadota</taxon>
        <taxon>Alphaproteobacteria</taxon>
        <taxon>Rhodobacterales</taxon>
        <taxon>Roseobacteraceae</taxon>
        <taxon>Ketogulonicigenium</taxon>
    </lineage>
</organism>
<accession>F9Y4V0</accession>